<dbReference type="AlphaFoldDB" id="A0A3M6U6E6"/>
<accession>A0A3M6U6E6</accession>
<feature type="signal peptide" evidence="2">
    <location>
        <begin position="1"/>
        <end position="22"/>
    </location>
</feature>
<proteinExistence type="predicted"/>
<reference evidence="3 4" key="1">
    <citation type="journal article" date="2018" name="Sci. Rep.">
        <title>Comparative analysis of the Pocillopora damicornis genome highlights role of immune system in coral evolution.</title>
        <authorList>
            <person name="Cunning R."/>
            <person name="Bay R.A."/>
            <person name="Gillette P."/>
            <person name="Baker A.C."/>
            <person name="Traylor-Knowles N."/>
        </authorList>
    </citation>
    <scope>NUCLEOTIDE SEQUENCE [LARGE SCALE GENOMIC DNA]</scope>
    <source>
        <strain evidence="3">RSMAS</strain>
        <tissue evidence="3">Whole animal</tissue>
    </source>
</reference>
<protein>
    <submittedName>
        <fullName evidence="3">Uncharacterized protein</fullName>
    </submittedName>
</protein>
<gene>
    <name evidence="3" type="ORF">pdam_00021254</name>
</gene>
<dbReference type="OrthoDB" id="10310789at2759"/>
<comment type="caution">
    <text evidence="3">The sequence shown here is derived from an EMBL/GenBank/DDBJ whole genome shotgun (WGS) entry which is preliminary data.</text>
</comment>
<organism evidence="3 4">
    <name type="scientific">Pocillopora damicornis</name>
    <name type="common">Cauliflower coral</name>
    <name type="synonym">Millepora damicornis</name>
    <dbReference type="NCBI Taxonomy" id="46731"/>
    <lineage>
        <taxon>Eukaryota</taxon>
        <taxon>Metazoa</taxon>
        <taxon>Cnidaria</taxon>
        <taxon>Anthozoa</taxon>
        <taxon>Hexacorallia</taxon>
        <taxon>Scleractinia</taxon>
        <taxon>Astrocoeniina</taxon>
        <taxon>Pocilloporidae</taxon>
        <taxon>Pocillopora</taxon>
    </lineage>
</organism>
<sequence>MEVYKVLVVILAIYLHHGNCRASALNKIVRRIQDGGVQSKLGAAAWRQKRSPGDEPGCYTGTYASLTLQSNRTVTVPVCKTITSYKTACFSSMANNNNQRKCVPSQIVLIVILAIFLHCGNGRATGFNKMGRTAQDGGVPSTPGDAAWRQKRSPDDEPSCYTGRVVSFTLPSNNKVSVPICKTVTSYKTACVSSMANNNNQRKCVPSRTITMEGVSFNTACSCAP</sequence>
<name>A0A3M6U6E6_POCDA</name>
<dbReference type="EMBL" id="RCHS01002166">
    <property type="protein sequence ID" value="RMX49166.1"/>
    <property type="molecule type" value="Genomic_DNA"/>
</dbReference>
<feature type="region of interest" description="Disordered" evidence="1">
    <location>
        <begin position="135"/>
        <end position="158"/>
    </location>
</feature>
<evidence type="ECO:0000313" key="3">
    <source>
        <dbReference type="EMBL" id="RMX49166.1"/>
    </source>
</evidence>
<feature type="chain" id="PRO_5018120933" evidence="2">
    <location>
        <begin position="23"/>
        <end position="225"/>
    </location>
</feature>
<evidence type="ECO:0000256" key="1">
    <source>
        <dbReference type="SAM" id="MobiDB-lite"/>
    </source>
</evidence>
<keyword evidence="2" id="KW-0732">Signal</keyword>
<evidence type="ECO:0000313" key="4">
    <source>
        <dbReference type="Proteomes" id="UP000275408"/>
    </source>
</evidence>
<keyword evidence="4" id="KW-1185">Reference proteome</keyword>
<evidence type="ECO:0000256" key="2">
    <source>
        <dbReference type="SAM" id="SignalP"/>
    </source>
</evidence>
<dbReference type="Proteomes" id="UP000275408">
    <property type="component" value="Unassembled WGS sequence"/>
</dbReference>